<organism evidence="3 4">
    <name type="scientific">Frankliniella occidentalis</name>
    <name type="common">Western flower thrips</name>
    <name type="synonym">Euthrips occidentalis</name>
    <dbReference type="NCBI Taxonomy" id="133901"/>
    <lineage>
        <taxon>Eukaryota</taxon>
        <taxon>Metazoa</taxon>
        <taxon>Ecdysozoa</taxon>
        <taxon>Arthropoda</taxon>
        <taxon>Hexapoda</taxon>
        <taxon>Insecta</taxon>
        <taxon>Pterygota</taxon>
        <taxon>Neoptera</taxon>
        <taxon>Paraneoptera</taxon>
        <taxon>Thysanoptera</taxon>
        <taxon>Terebrantia</taxon>
        <taxon>Thripoidea</taxon>
        <taxon>Thripidae</taxon>
        <taxon>Frankliniella</taxon>
    </lineage>
</organism>
<proteinExistence type="predicted"/>
<evidence type="ECO:0000313" key="3">
    <source>
        <dbReference type="Proteomes" id="UP000504606"/>
    </source>
</evidence>
<dbReference type="GeneID" id="113206168"/>
<accession>A0A6J1SA11</accession>
<dbReference type="PANTHER" id="PTHR10334">
    <property type="entry name" value="CYSTEINE-RICH SECRETORY PROTEIN-RELATED"/>
    <property type="match status" value="1"/>
</dbReference>
<feature type="signal peptide" evidence="1">
    <location>
        <begin position="1"/>
        <end position="22"/>
    </location>
</feature>
<dbReference type="AlphaFoldDB" id="A0A6J1SA11"/>
<dbReference type="InterPro" id="IPR035940">
    <property type="entry name" value="CAP_sf"/>
</dbReference>
<keyword evidence="3" id="KW-1185">Reference proteome</keyword>
<feature type="domain" description="SCP" evidence="2">
    <location>
        <begin position="61"/>
        <end position="213"/>
    </location>
</feature>
<evidence type="ECO:0000313" key="4">
    <source>
        <dbReference type="RefSeq" id="XP_026277897.1"/>
    </source>
</evidence>
<dbReference type="GO" id="GO:0005576">
    <property type="term" value="C:extracellular region"/>
    <property type="evidence" value="ECO:0007669"/>
    <property type="project" value="UniProtKB-SubCell"/>
</dbReference>
<dbReference type="Gene3D" id="3.40.33.10">
    <property type="entry name" value="CAP"/>
    <property type="match status" value="1"/>
</dbReference>
<name>A0A6J1SA11_FRAOC</name>
<reference evidence="4" key="1">
    <citation type="submission" date="2025-08" db="UniProtKB">
        <authorList>
            <consortium name="RefSeq"/>
        </authorList>
    </citation>
    <scope>IDENTIFICATION</scope>
    <source>
        <tissue evidence="4">Whole organism</tissue>
    </source>
</reference>
<dbReference type="InterPro" id="IPR018244">
    <property type="entry name" value="Allrgn_V5/Tpx1_CS"/>
</dbReference>
<evidence type="ECO:0000256" key="1">
    <source>
        <dbReference type="SAM" id="SignalP"/>
    </source>
</evidence>
<keyword evidence="1" id="KW-0732">Signal</keyword>
<sequence>MAAPVTVVLLLALLGLLQPAAAQDYCQLSACPGGSHTACKFKPGAGPAEKCSKDAVGMTDADRDAVLSLHNKLRGELAAGQLDGFASATDMQTLKWDTELETVAQVWADQCDYGHDQCRNVERFPVGQNIAMTGGSGGYTSELPKKVMMWWDEYKLYRYKDGTFVFNHDTGHFTQMAWAKTNLLGCGRSTYVDKGFTNEYLVCNYGPAGNVQGQKMYTAAGHRPTTCVCLLVIAVSFLIFHITQNYSHSSHSKIGKVN</sequence>
<feature type="chain" id="PRO_5026742005" evidence="1">
    <location>
        <begin position="23"/>
        <end position="258"/>
    </location>
</feature>
<protein>
    <submittedName>
        <fullName evidence="4">Venom allergen 5-like</fullName>
    </submittedName>
</protein>
<gene>
    <name evidence="4" type="primary">LOC113206168</name>
</gene>
<dbReference type="InterPro" id="IPR002413">
    <property type="entry name" value="V5_allergen-like"/>
</dbReference>
<dbReference type="PRINTS" id="PR00838">
    <property type="entry name" value="V5ALLERGEN"/>
</dbReference>
<dbReference type="SUPFAM" id="SSF55797">
    <property type="entry name" value="PR-1-like"/>
    <property type="match status" value="1"/>
</dbReference>
<dbReference type="SMART" id="SM00198">
    <property type="entry name" value="SCP"/>
    <property type="match status" value="1"/>
</dbReference>
<dbReference type="Proteomes" id="UP000504606">
    <property type="component" value="Unplaced"/>
</dbReference>
<dbReference type="OrthoDB" id="414826at2759"/>
<dbReference type="PROSITE" id="PS01010">
    <property type="entry name" value="CRISP_2"/>
    <property type="match status" value="1"/>
</dbReference>
<dbReference type="PROSITE" id="PS01009">
    <property type="entry name" value="CRISP_1"/>
    <property type="match status" value="1"/>
</dbReference>
<dbReference type="RefSeq" id="XP_026277897.1">
    <property type="nucleotide sequence ID" value="XM_026422112.2"/>
</dbReference>
<dbReference type="InterPro" id="IPR001283">
    <property type="entry name" value="CRISP-related"/>
</dbReference>
<dbReference type="KEGG" id="foc:113206168"/>
<dbReference type="PRINTS" id="PR00837">
    <property type="entry name" value="V5TPXLIKE"/>
</dbReference>
<dbReference type="InterPro" id="IPR014044">
    <property type="entry name" value="CAP_dom"/>
</dbReference>
<dbReference type="Pfam" id="PF00188">
    <property type="entry name" value="CAP"/>
    <property type="match status" value="1"/>
</dbReference>
<evidence type="ECO:0000259" key="2">
    <source>
        <dbReference type="SMART" id="SM00198"/>
    </source>
</evidence>
<dbReference type="CDD" id="cd05380">
    <property type="entry name" value="CAP_euk"/>
    <property type="match status" value="1"/>
</dbReference>